<protein>
    <submittedName>
        <fullName evidence="2">Uncharacterized protein</fullName>
    </submittedName>
</protein>
<gene>
    <name evidence="2" type="ORF">mPipKuh1_009968</name>
</gene>
<evidence type="ECO:0000313" key="2">
    <source>
        <dbReference type="EMBL" id="KAF6287276.1"/>
    </source>
</evidence>
<organism evidence="2 3">
    <name type="scientific">Pipistrellus kuhlii</name>
    <name type="common">Kuhl's pipistrelle</name>
    <dbReference type="NCBI Taxonomy" id="59472"/>
    <lineage>
        <taxon>Eukaryota</taxon>
        <taxon>Metazoa</taxon>
        <taxon>Chordata</taxon>
        <taxon>Craniata</taxon>
        <taxon>Vertebrata</taxon>
        <taxon>Euteleostomi</taxon>
        <taxon>Mammalia</taxon>
        <taxon>Eutheria</taxon>
        <taxon>Laurasiatheria</taxon>
        <taxon>Chiroptera</taxon>
        <taxon>Yangochiroptera</taxon>
        <taxon>Vespertilionidae</taxon>
        <taxon>Pipistrellus</taxon>
    </lineage>
</organism>
<evidence type="ECO:0000256" key="1">
    <source>
        <dbReference type="SAM" id="MobiDB-lite"/>
    </source>
</evidence>
<proteinExistence type="predicted"/>
<reference evidence="2 3" key="1">
    <citation type="journal article" date="2020" name="Nature">
        <title>Six reference-quality genomes reveal evolution of bat adaptations.</title>
        <authorList>
            <person name="Jebb D."/>
            <person name="Huang Z."/>
            <person name="Pippel M."/>
            <person name="Hughes G.M."/>
            <person name="Lavrichenko K."/>
            <person name="Devanna P."/>
            <person name="Winkler S."/>
            <person name="Jermiin L.S."/>
            <person name="Skirmuntt E.C."/>
            <person name="Katzourakis A."/>
            <person name="Burkitt-Gray L."/>
            <person name="Ray D.A."/>
            <person name="Sullivan K.A.M."/>
            <person name="Roscito J.G."/>
            <person name="Kirilenko B.M."/>
            <person name="Davalos L.M."/>
            <person name="Corthals A.P."/>
            <person name="Power M.L."/>
            <person name="Jones G."/>
            <person name="Ransome R.D."/>
            <person name="Dechmann D.K.N."/>
            <person name="Locatelli A.G."/>
            <person name="Puechmaille S.J."/>
            <person name="Fedrigo O."/>
            <person name="Jarvis E.D."/>
            <person name="Hiller M."/>
            <person name="Vernes S.C."/>
            <person name="Myers E.W."/>
            <person name="Teeling E.C."/>
        </authorList>
    </citation>
    <scope>NUCLEOTIDE SEQUENCE [LARGE SCALE GENOMIC DNA]</scope>
    <source>
        <strain evidence="2">MPipKuh1</strain>
        <tissue evidence="2">Flight muscle</tissue>
    </source>
</reference>
<dbReference type="EMBL" id="JACAGB010000041">
    <property type="protein sequence ID" value="KAF6287276.1"/>
    <property type="molecule type" value="Genomic_DNA"/>
</dbReference>
<feature type="region of interest" description="Disordered" evidence="1">
    <location>
        <begin position="112"/>
        <end position="134"/>
    </location>
</feature>
<name>A0A7J7SFN4_PIPKU</name>
<dbReference type="AlphaFoldDB" id="A0A7J7SFN4"/>
<keyword evidence="3" id="KW-1185">Reference proteome</keyword>
<feature type="region of interest" description="Disordered" evidence="1">
    <location>
        <begin position="249"/>
        <end position="294"/>
    </location>
</feature>
<comment type="caution">
    <text evidence="2">The sequence shown here is derived from an EMBL/GenBank/DDBJ whole genome shotgun (WGS) entry which is preliminary data.</text>
</comment>
<evidence type="ECO:0000313" key="3">
    <source>
        <dbReference type="Proteomes" id="UP000558488"/>
    </source>
</evidence>
<dbReference type="Proteomes" id="UP000558488">
    <property type="component" value="Unassembled WGS sequence"/>
</dbReference>
<sequence>MEGSSETGQALPSSHHQAACFWPRESGREHAAAGCVVGGAGGWPGRGWGCHLVPQAGVVAFLCQGPSSSLQACLGTPEQEPPSLPITGRPRTVAGHPGGPCCLRLPDHRRGNRLSHRFSPNARPSPALGTEDPQVDLPQLLSPRAPTLVGEADPRPPEPWNCSQMDVRLEAEAWTRSLHGPVCRGQRTVSQVCLQGGASPRGQVPGKEAEAAQARKTGTEAGVPSSIRPLTTGSLSTCSFRVRAARHHGQPGGCSWRARASPGGSADPAPHRDSMGSFRDPGSQVGPLDSTWTV</sequence>
<accession>A0A7J7SFN4</accession>